<gene>
    <name evidence="3" type="ORF">GCM10025759_14670</name>
</gene>
<name>A0ABP9LCJ8_9GAMM</name>
<feature type="coiled-coil region" evidence="1">
    <location>
        <begin position="120"/>
        <end position="257"/>
    </location>
</feature>
<accession>A0ABP9LCJ8</accession>
<feature type="region of interest" description="Disordered" evidence="2">
    <location>
        <begin position="287"/>
        <end position="308"/>
    </location>
</feature>
<organism evidence="3 4">
    <name type="scientific">Lysobacter panacisoli</name>
    <dbReference type="NCBI Taxonomy" id="1255263"/>
    <lineage>
        <taxon>Bacteria</taxon>
        <taxon>Pseudomonadati</taxon>
        <taxon>Pseudomonadota</taxon>
        <taxon>Gammaproteobacteria</taxon>
        <taxon>Lysobacterales</taxon>
        <taxon>Lysobacteraceae</taxon>
        <taxon>Lysobacter</taxon>
    </lineage>
</organism>
<dbReference type="Proteomes" id="UP001501083">
    <property type="component" value="Unassembled WGS sequence"/>
</dbReference>
<keyword evidence="4" id="KW-1185">Reference proteome</keyword>
<evidence type="ECO:0000313" key="4">
    <source>
        <dbReference type="Proteomes" id="UP001501083"/>
    </source>
</evidence>
<keyword evidence="1" id="KW-0175">Coiled coil</keyword>
<sequence>MAKGVTENDVHAAAYAVLASGERPTVERIRGHLGTGSPNTVTRWLETWWRAAGARLASQESRLALPEAPNEVAAVASKLWELALQHARAEAEAGLADEHAVLAEAREALAKREFAADAQLQAAEDQANEARAALQVSETRLGDLQRLLETQAAQLQQLQRELRNAEIGQAELAAELTQMRARSEATALAAAVERDTLLQQLRGTEERAATEIDRARQDANRLQAEAKIQARQQNQERAIERQTREALQRQLQESLREGDMQRARADTLEQQLARLADLPANVEAALRRNHSAVKATRSAAASKRPKQR</sequence>
<dbReference type="EMBL" id="BAABKY010000002">
    <property type="protein sequence ID" value="GAA5073458.1"/>
    <property type="molecule type" value="Genomic_DNA"/>
</dbReference>
<evidence type="ECO:0008006" key="5">
    <source>
        <dbReference type="Google" id="ProtNLM"/>
    </source>
</evidence>
<evidence type="ECO:0000313" key="3">
    <source>
        <dbReference type="EMBL" id="GAA5073458.1"/>
    </source>
</evidence>
<dbReference type="RefSeq" id="WP_158986527.1">
    <property type="nucleotide sequence ID" value="NZ_BAABKY010000002.1"/>
</dbReference>
<proteinExistence type="predicted"/>
<evidence type="ECO:0000256" key="2">
    <source>
        <dbReference type="SAM" id="MobiDB-lite"/>
    </source>
</evidence>
<protein>
    <recommendedName>
        <fullName evidence="5">DNA-binding protein</fullName>
    </recommendedName>
</protein>
<reference evidence="4" key="1">
    <citation type="journal article" date="2019" name="Int. J. Syst. Evol. Microbiol.">
        <title>The Global Catalogue of Microorganisms (GCM) 10K type strain sequencing project: providing services to taxonomists for standard genome sequencing and annotation.</title>
        <authorList>
            <consortium name="The Broad Institute Genomics Platform"/>
            <consortium name="The Broad Institute Genome Sequencing Center for Infectious Disease"/>
            <person name="Wu L."/>
            <person name="Ma J."/>
        </authorList>
    </citation>
    <scope>NUCLEOTIDE SEQUENCE [LARGE SCALE GENOMIC DNA]</scope>
    <source>
        <strain evidence="4">JCM 19212</strain>
    </source>
</reference>
<comment type="caution">
    <text evidence="3">The sequence shown here is derived from an EMBL/GenBank/DDBJ whole genome shotgun (WGS) entry which is preliminary data.</text>
</comment>
<evidence type="ECO:0000256" key="1">
    <source>
        <dbReference type="SAM" id="Coils"/>
    </source>
</evidence>